<dbReference type="AlphaFoldDB" id="A0AAD6ZBT8"/>
<dbReference type="PANTHER" id="PTHR36578:SF1">
    <property type="entry name" value="APPLE DOMAIN-CONTAINING PROTEIN"/>
    <property type="match status" value="1"/>
</dbReference>
<protein>
    <recommendedName>
        <fullName evidence="4">Fruit-body specific protein a</fullName>
    </recommendedName>
</protein>
<comment type="caution">
    <text evidence="2">The sequence shown here is derived from an EMBL/GenBank/DDBJ whole genome shotgun (WGS) entry which is preliminary data.</text>
</comment>
<keyword evidence="1" id="KW-0732">Signal</keyword>
<name>A0AAD6ZBT8_9AGAR</name>
<dbReference type="PANTHER" id="PTHR36578">
    <property type="entry name" value="CHROMOSOME 15, WHOLE GENOME SHOTGUN SEQUENCE"/>
    <property type="match status" value="1"/>
</dbReference>
<proteinExistence type="predicted"/>
<evidence type="ECO:0000313" key="3">
    <source>
        <dbReference type="Proteomes" id="UP001218218"/>
    </source>
</evidence>
<feature type="chain" id="PRO_5042161110" description="Fruit-body specific protein a" evidence="1">
    <location>
        <begin position="20"/>
        <end position="489"/>
    </location>
</feature>
<evidence type="ECO:0000256" key="1">
    <source>
        <dbReference type="SAM" id="SignalP"/>
    </source>
</evidence>
<sequence length="489" mass="51996">MPSPARLFRLSALLASVRAIVPPGHQGAPHQISEDRTAPTSNNILIVQTVDRVDQKTSAPVDAPPNLDVAPTMVTAVDGNIVNTTIATANSESRRDLERFIKPRQSGFKKIFDGLPAAQKDASIQGTAYLTHTVVNNATYNVKACTDWCTTVEGCVFVNLYYEFNNYFLDHVFSEKSNLKCAAYADIHTAAEKLNFGGLASHSPVDNASVPFTYITRSSGWAVDTLVDPSTPDGYELVFGPTGGANNAAGYMGFDFIDRYDVNACAQLCNARGADPNGGGCAYFNIWRATVDGIPTTYTCSMYYLPTDESTALNFGQGSLRVTSSRGYARTSLLPDGGFEGFTLCSDFCFATSYANWTGTSPASGTLDASIFFFPPYAHTGHGSALLGAALGDDALPGTLTPAAPLETEAGAPYVVQCFVSSAFSASEFEAAAHVDVLWNGERVGGVHGFMEYTLVEVGVIGTGRDILAFVGGAAPAWSFIDDCKVFKA</sequence>
<gene>
    <name evidence="2" type="ORF">DFH08DRAFT_942928</name>
</gene>
<dbReference type="EMBL" id="JARIHO010000062">
    <property type="protein sequence ID" value="KAJ7315413.1"/>
    <property type="molecule type" value="Genomic_DNA"/>
</dbReference>
<evidence type="ECO:0008006" key="4">
    <source>
        <dbReference type="Google" id="ProtNLM"/>
    </source>
</evidence>
<feature type="signal peptide" evidence="1">
    <location>
        <begin position="1"/>
        <end position="19"/>
    </location>
</feature>
<dbReference type="Proteomes" id="UP001218218">
    <property type="component" value="Unassembled WGS sequence"/>
</dbReference>
<keyword evidence="3" id="KW-1185">Reference proteome</keyword>
<evidence type="ECO:0000313" key="2">
    <source>
        <dbReference type="EMBL" id="KAJ7315413.1"/>
    </source>
</evidence>
<organism evidence="2 3">
    <name type="scientific">Mycena albidolilacea</name>
    <dbReference type="NCBI Taxonomy" id="1033008"/>
    <lineage>
        <taxon>Eukaryota</taxon>
        <taxon>Fungi</taxon>
        <taxon>Dikarya</taxon>
        <taxon>Basidiomycota</taxon>
        <taxon>Agaricomycotina</taxon>
        <taxon>Agaricomycetes</taxon>
        <taxon>Agaricomycetidae</taxon>
        <taxon>Agaricales</taxon>
        <taxon>Marasmiineae</taxon>
        <taxon>Mycenaceae</taxon>
        <taxon>Mycena</taxon>
    </lineage>
</organism>
<accession>A0AAD6ZBT8</accession>
<reference evidence="2" key="1">
    <citation type="submission" date="2023-03" db="EMBL/GenBank/DDBJ databases">
        <title>Massive genome expansion in bonnet fungi (Mycena s.s.) driven by repeated elements and novel gene families across ecological guilds.</title>
        <authorList>
            <consortium name="Lawrence Berkeley National Laboratory"/>
            <person name="Harder C.B."/>
            <person name="Miyauchi S."/>
            <person name="Viragh M."/>
            <person name="Kuo A."/>
            <person name="Thoen E."/>
            <person name="Andreopoulos B."/>
            <person name="Lu D."/>
            <person name="Skrede I."/>
            <person name="Drula E."/>
            <person name="Henrissat B."/>
            <person name="Morin E."/>
            <person name="Kohler A."/>
            <person name="Barry K."/>
            <person name="LaButti K."/>
            <person name="Morin E."/>
            <person name="Salamov A."/>
            <person name="Lipzen A."/>
            <person name="Mereny Z."/>
            <person name="Hegedus B."/>
            <person name="Baldrian P."/>
            <person name="Stursova M."/>
            <person name="Weitz H."/>
            <person name="Taylor A."/>
            <person name="Grigoriev I.V."/>
            <person name="Nagy L.G."/>
            <person name="Martin F."/>
            <person name="Kauserud H."/>
        </authorList>
    </citation>
    <scope>NUCLEOTIDE SEQUENCE</scope>
    <source>
        <strain evidence="2">CBHHK002</strain>
    </source>
</reference>